<organism evidence="1 2">
    <name type="scientific">Helianthus annuus</name>
    <name type="common">Common sunflower</name>
    <dbReference type="NCBI Taxonomy" id="4232"/>
    <lineage>
        <taxon>Eukaryota</taxon>
        <taxon>Viridiplantae</taxon>
        <taxon>Streptophyta</taxon>
        <taxon>Embryophyta</taxon>
        <taxon>Tracheophyta</taxon>
        <taxon>Spermatophyta</taxon>
        <taxon>Magnoliopsida</taxon>
        <taxon>eudicotyledons</taxon>
        <taxon>Gunneridae</taxon>
        <taxon>Pentapetalae</taxon>
        <taxon>asterids</taxon>
        <taxon>campanulids</taxon>
        <taxon>Asterales</taxon>
        <taxon>Asteraceae</taxon>
        <taxon>Asteroideae</taxon>
        <taxon>Heliantheae alliance</taxon>
        <taxon>Heliantheae</taxon>
        <taxon>Helianthus</taxon>
    </lineage>
</organism>
<dbReference type="AlphaFoldDB" id="A0A9K3N5M1"/>
<name>A0A9K3N5M1_HELAN</name>
<accession>A0A9K3N5M1</accession>
<keyword evidence="2" id="KW-1185">Reference proteome</keyword>
<dbReference type="Gramene" id="mRNA:HanXRQr2_Chr10g0456511">
    <property type="protein sequence ID" value="CDS:HanXRQr2_Chr10g0456511.1"/>
    <property type="gene ID" value="HanXRQr2_Chr10g0456511"/>
</dbReference>
<evidence type="ECO:0000313" key="1">
    <source>
        <dbReference type="EMBL" id="KAF5787762.1"/>
    </source>
</evidence>
<dbReference type="Proteomes" id="UP000215914">
    <property type="component" value="Unassembled WGS sequence"/>
</dbReference>
<protein>
    <submittedName>
        <fullName evidence="1">Uncharacterized protein</fullName>
    </submittedName>
</protein>
<proteinExistence type="predicted"/>
<gene>
    <name evidence="1" type="ORF">HanXRQr2_Chr10g0456511</name>
</gene>
<reference evidence="1" key="2">
    <citation type="submission" date="2020-06" db="EMBL/GenBank/DDBJ databases">
        <title>Helianthus annuus Genome sequencing and assembly Release 2.</title>
        <authorList>
            <person name="Gouzy J."/>
            <person name="Langlade N."/>
            <person name="Munos S."/>
        </authorList>
    </citation>
    <scope>NUCLEOTIDE SEQUENCE</scope>
    <source>
        <tissue evidence="1">Leaves</tissue>
    </source>
</reference>
<reference evidence="1" key="1">
    <citation type="journal article" date="2017" name="Nature">
        <title>The sunflower genome provides insights into oil metabolism, flowering and Asterid evolution.</title>
        <authorList>
            <person name="Badouin H."/>
            <person name="Gouzy J."/>
            <person name="Grassa C.J."/>
            <person name="Murat F."/>
            <person name="Staton S.E."/>
            <person name="Cottret L."/>
            <person name="Lelandais-Briere C."/>
            <person name="Owens G.L."/>
            <person name="Carrere S."/>
            <person name="Mayjonade B."/>
            <person name="Legrand L."/>
            <person name="Gill N."/>
            <person name="Kane N.C."/>
            <person name="Bowers J.E."/>
            <person name="Hubner S."/>
            <person name="Bellec A."/>
            <person name="Berard A."/>
            <person name="Berges H."/>
            <person name="Blanchet N."/>
            <person name="Boniface M.C."/>
            <person name="Brunel D."/>
            <person name="Catrice O."/>
            <person name="Chaidir N."/>
            <person name="Claudel C."/>
            <person name="Donnadieu C."/>
            <person name="Faraut T."/>
            <person name="Fievet G."/>
            <person name="Helmstetter N."/>
            <person name="King M."/>
            <person name="Knapp S.J."/>
            <person name="Lai Z."/>
            <person name="Le Paslier M.C."/>
            <person name="Lippi Y."/>
            <person name="Lorenzon L."/>
            <person name="Mandel J.R."/>
            <person name="Marage G."/>
            <person name="Marchand G."/>
            <person name="Marquand E."/>
            <person name="Bret-Mestries E."/>
            <person name="Morien E."/>
            <person name="Nambeesan S."/>
            <person name="Nguyen T."/>
            <person name="Pegot-Espagnet P."/>
            <person name="Pouilly N."/>
            <person name="Raftis F."/>
            <person name="Sallet E."/>
            <person name="Schiex T."/>
            <person name="Thomas J."/>
            <person name="Vandecasteele C."/>
            <person name="Vares D."/>
            <person name="Vear F."/>
            <person name="Vautrin S."/>
            <person name="Crespi M."/>
            <person name="Mangin B."/>
            <person name="Burke J.M."/>
            <person name="Salse J."/>
            <person name="Munos S."/>
            <person name="Vincourt P."/>
            <person name="Rieseberg L.H."/>
            <person name="Langlade N.B."/>
        </authorList>
    </citation>
    <scope>NUCLEOTIDE SEQUENCE</scope>
    <source>
        <tissue evidence="1">Leaves</tissue>
    </source>
</reference>
<evidence type="ECO:0000313" key="2">
    <source>
        <dbReference type="Proteomes" id="UP000215914"/>
    </source>
</evidence>
<sequence length="101" mass="11917">MGFFQPSLSLSSQPPCQHQMNQQQMLMMIVLIWSDPPCQHQMNQQQVLMIVLAWSGPLWGHQMNQQQKESYLTTVRQKMCHYTETRIEKVNRCCLLLKPVQ</sequence>
<comment type="caution">
    <text evidence="1">The sequence shown here is derived from an EMBL/GenBank/DDBJ whole genome shotgun (WGS) entry which is preliminary data.</text>
</comment>
<dbReference type="EMBL" id="MNCJ02000325">
    <property type="protein sequence ID" value="KAF5787762.1"/>
    <property type="molecule type" value="Genomic_DNA"/>
</dbReference>